<dbReference type="PANTHER" id="PTHR40438">
    <property type="entry name" value="PYRUVOYL-DEPENDENT ARGININE DECARBOXYLASE"/>
    <property type="match status" value="1"/>
</dbReference>
<evidence type="ECO:0000256" key="5">
    <source>
        <dbReference type="ARBA" id="ARBA00022793"/>
    </source>
</evidence>
<comment type="caution">
    <text evidence="9">The sequence shown here is derived from an EMBL/GenBank/DDBJ whole genome shotgun (WGS) entry which is preliminary data.</text>
</comment>
<name>A0A1L8CXC3_9THEO</name>
<evidence type="ECO:0000313" key="9">
    <source>
        <dbReference type="EMBL" id="GAV23586.1"/>
    </source>
</evidence>
<dbReference type="SFLD" id="SFLDF00471">
    <property type="entry name" value="Pyruvoyl-dependent_arginine_de"/>
    <property type="match status" value="1"/>
</dbReference>
<sequence>MLPTPKKYFVTAAAAEGETALTAFDNALLKARIGNVNLLRVSSILPPNCELDNDLVIPPGSLVPTAYGAIISDTPGELIAAAVGVGISEKDQFGVIMEFSGKCSAKEAEERIARMLEEAFKMRGIALNKTIIKACEHRVEKIGCAFAAVPLWY</sequence>
<evidence type="ECO:0000256" key="4">
    <source>
        <dbReference type="ARBA" id="ARBA00014727"/>
    </source>
</evidence>
<keyword evidence="6" id="KW-0456">Lyase</keyword>
<dbReference type="Proteomes" id="UP000187485">
    <property type="component" value="Unassembled WGS sequence"/>
</dbReference>
<protein>
    <recommendedName>
        <fullName evidence="4">Pyruvoyl-dependent arginine decarboxylase AaxB</fullName>
        <ecNumber evidence="3">4.1.1.19</ecNumber>
    </recommendedName>
</protein>
<comment type="cofactor">
    <cofactor evidence="1">
        <name>pyruvate</name>
        <dbReference type="ChEBI" id="CHEBI:15361"/>
    </cofactor>
</comment>
<keyword evidence="5" id="KW-0210">Decarboxylase</keyword>
<evidence type="ECO:0000256" key="2">
    <source>
        <dbReference type="ARBA" id="ARBA00008611"/>
    </source>
</evidence>
<organism evidence="9 10">
    <name type="scientific">Carboxydothermus pertinax</name>
    <dbReference type="NCBI Taxonomy" id="870242"/>
    <lineage>
        <taxon>Bacteria</taxon>
        <taxon>Bacillati</taxon>
        <taxon>Bacillota</taxon>
        <taxon>Clostridia</taxon>
        <taxon>Thermoanaerobacterales</taxon>
        <taxon>Thermoanaerobacteraceae</taxon>
        <taxon>Carboxydothermus</taxon>
    </lineage>
</organism>
<proteinExistence type="inferred from homology"/>
<dbReference type="InterPro" id="IPR016104">
    <property type="entry name" value="Pyr-dep_his/arg-deCO2ase"/>
</dbReference>
<reference evidence="10" key="1">
    <citation type="submission" date="2016-12" db="EMBL/GenBank/DDBJ databases">
        <title>Draft Genome Sequences od Carboxydothermus pertinax and islandicus, Hydrogenogenic Carboxydotrophic Bacteria.</title>
        <authorList>
            <person name="Fukuyama Y."/>
            <person name="Ohmae K."/>
            <person name="Yoneda Y."/>
            <person name="Yoshida T."/>
            <person name="Sako Y."/>
        </authorList>
    </citation>
    <scope>NUCLEOTIDE SEQUENCE [LARGE SCALE GENOMIC DNA]</scope>
    <source>
        <strain evidence="10">Ug1</strain>
    </source>
</reference>
<evidence type="ECO:0000256" key="7">
    <source>
        <dbReference type="ARBA" id="ARBA00023317"/>
    </source>
</evidence>
<dbReference type="STRING" id="870242.cpu_20960"/>
<dbReference type="NCBIfam" id="TIGR00286">
    <property type="entry name" value="pyruvoyl-dependent arginine decarboxylase"/>
    <property type="match status" value="1"/>
</dbReference>
<comment type="similarity">
    <text evidence="2">Belongs to the pyruvoyl-dependent arginine decarboxylase family.</text>
</comment>
<dbReference type="SFLD" id="SFLDS00055">
    <property type="entry name" value="Pyruvoyl-Dependent_Histidine/A"/>
    <property type="match status" value="1"/>
</dbReference>
<dbReference type="Gene3D" id="3.30.60.30">
    <property type="match status" value="1"/>
</dbReference>
<dbReference type="Pfam" id="PF01862">
    <property type="entry name" value="PvlArgDC"/>
    <property type="match status" value="1"/>
</dbReference>
<gene>
    <name evidence="9" type="ORF">cpu_20960</name>
</gene>
<keyword evidence="7" id="KW-0670">Pyruvate</keyword>
<dbReference type="Gene3D" id="3.50.20.10">
    <property type="entry name" value="Pyruvoyl-Dependent Histidine Decarboxylase, subunit B"/>
    <property type="match status" value="1"/>
</dbReference>
<dbReference type="OrthoDB" id="9783061at2"/>
<comment type="catalytic activity">
    <reaction evidence="8">
        <text>L-arginine + H(+) = agmatine + CO2</text>
        <dbReference type="Rhea" id="RHEA:17641"/>
        <dbReference type="ChEBI" id="CHEBI:15378"/>
        <dbReference type="ChEBI" id="CHEBI:16526"/>
        <dbReference type="ChEBI" id="CHEBI:32682"/>
        <dbReference type="ChEBI" id="CHEBI:58145"/>
        <dbReference type="EC" id="4.1.1.19"/>
    </reaction>
</comment>
<dbReference type="GO" id="GO:0006527">
    <property type="term" value="P:L-arginine catabolic process"/>
    <property type="evidence" value="ECO:0007669"/>
    <property type="project" value="InterPro"/>
</dbReference>
<dbReference type="GO" id="GO:0008792">
    <property type="term" value="F:arginine decarboxylase activity"/>
    <property type="evidence" value="ECO:0007669"/>
    <property type="project" value="UniProtKB-EC"/>
</dbReference>
<dbReference type="InterPro" id="IPR002724">
    <property type="entry name" value="Pyruvoyl-dep_arg_deCO2ase"/>
</dbReference>
<dbReference type="RefSeq" id="WP_075859984.1">
    <property type="nucleotide sequence ID" value="NZ_BDJK01000055.1"/>
</dbReference>
<dbReference type="EMBL" id="BDJK01000055">
    <property type="protein sequence ID" value="GAV23586.1"/>
    <property type="molecule type" value="Genomic_DNA"/>
</dbReference>
<evidence type="ECO:0000256" key="8">
    <source>
        <dbReference type="ARBA" id="ARBA00049309"/>
    </source>
</evidence>
<evidence type="ECO:0000256" key="1">
    <source>
        <dbReference type="ARBA" id="ARBA00001928"/>
    </source>
</evidence>
<keyword evidence="10" id="KW-1185">Reference proteome</keyword>
<dbReference type="InterPro" id="IPR016105">
    <property type="entry name" value="Pyr-dep_his/arg-deCO2ase_sand"/>
</dbReference>
<dbReference type="PIRSF" id="PIRSF005216">
    <property type="entry name" value="Pyruvoyl-dep_arg_deCO2ase"/>
    <property type="match status" value="1"/>
</dbReference>
<evidence type="ECO:0000313" key="10">
    <source>
        <dbReference type="Proteomes" id="UP000187485"/>
    </source>
</evidence>
<dbReference type="SUPFAM" id="SSF56271">
    <property type="entry name" value="Pyruvoyl-dependent histidine and arginine decarboxylases"/>
    <property type="match status" value="1"/>
</dbReference>
<accession>A0A1L8CXC3</accession>
<evidence type="ECO:0000256" key="3">
    <source>
        <dbReference type="ARBA" id="ARBA00012426"/>
    </source>
</evidence>
<dbReference type="SFLD" id="SFLDG01170">
    <property type="entry name" value="Pyruvoyl-dependent_arginine_de"/>
    <property type="match status" value="1"/>
</dbReference>
<dbReference type="AlphaFoldDB" id="A0A1L8CXC3"/>
<dbReference type="EC" id="4.1.1.19" evidence="3"/>
<evidence type="ECO:0000256" key="6">
    <source>
        <dbReference type="ARBA" id="ARBA00023239"/>
    </source>
</evidence>
<dbReference type="HAMAP" id="MF_01404">
    <property type="entry name" value="PvlArgDC"/>
    <property type="match status" value="1"/>
</dbReference>
<dbReference type="PANTHER" id="PTHR40438:SF1">
    <property type="entry name" value="PYRUVOYL-DEPENDENT ARGININE DECARBOXYLASE"/>
    <property type="match status" value="1"/>
</dbReference>